<dbReference type="InterPro" id="IPR000182">
    <property type="entry name" value="GNAT_dom"/>
</dbReference>
<organism evidence="5 6">
    <name type="scientific">Lederbergia graminis</name>
    <dbReference type="NCBI Taxonomy" id="735518"/>
    <lineage>
        <taxon>Bacteria</taxon>
        <taxon>Bacillati</taxon>
        <taxon>Bacillota</taxon>
        <taxon>Bacilli</taxon>
        <taxon>Bacillales</taxon>
        <taxon>Bacillaceae</taxon>
        <taxon>Lederbergia</taxon>
    </lineage>
</organism>
<keyword evidence="6" id="KW-1185">Reference proteome</keyword>
<dbReference type="InterPro" id="IPR016181">
    <property type="entry name" value="Acyl_CoA_acyltransferase"/>
</dbReference>
<accession>A0ABW0LGS3</accession>
<dbReference type="Gene3D" id="3.40.630.30">
    <property type="match status" value="1"/>
</dbReference>
<evidence type="ECO:0000313" key="6">
    <source>
        <dbReference type="Proteomes" id="UP001596147"/>
    </source>
</evidence>
<dbReference type="PANTHER" id="PTHR43792:SF8">
    <property type="entry name" value="[RIBOSOMAL PROTEIN US5]-ALANINE N-ACETYLTRANSFERASE"/>
    <property type="match status" value="1"/>
</dbReference>
<dbReference type="InterPro" id="IPR051531">
    <property type="entry name" value="N-acetyltransferase"/>
</dbReference>
<reference evidence="6" key="1">
    <citation type="journal article" date="2019" name="Int. J. Syst. Evol. Microbiol.">
        <title>The Global Catalogue of Microorganisms (GCM) 10K type strain sequencing project: providing services to taxonomists for standard genome sequencing and annotation.</title>
        <authorList>
            <consortium name="The Broad Institute Genomics Platform"/>
            <consortium name="The Broad Institute Genome Sequencing Center for Infectious Disease"/>
            <person name="Wu L."/>
            <person name="Ma J."/>
        </authorList>
    </citation>
    <scope>NUCLEOTIDE SEQUENCE [LARGE SCALE GENOMIC DNA]</scope>
    <source>
        <strain evidence="6">CGMCC 1.12237</strain>
    </source>
</reference>
<evidence type="ECO:0000256" key="2">
    <source>
        <dbReference type="ARBA" id="ARBA00023315"/>
    </source>
</evidence>
<dbReference type="EMBL" id="JBHSMC010000003">
    <property type="protein sequence ID" value="MFC5464137.1"/>
    <property type="molecule type" value="Genomic_DNA"/>
</dbReference>
<protein>
    <submittedName>
        <fullName evidence="5">GNAT family N-acetyltransferase</fullName>
        <ecNumber evidence="5">2.3.-.-</ecNumber>
    </submittedName>
</protein>
<keyword evidence="2 5" id="KW-0012">Acyltransferase</keyword>
<feature type="domain" description="N-acetyltransferase" evidence="4">
    <location>
        <begin position="15"/>
        <end position="181"/>
    </location>
</feature>
<keyword evidence="1 5" id="KW-0808">Transferase</keyword>
<evidence type="ECO:0000256" key="3">
    <source>
        <dbReference type="ARBA" id="ARBA00038502"/>
    </source>
</evidence>
<evidence type="ECO:0000313" key="5">
    <source>
        <dbReference type="EMBL" id="MFC5464137.1"/>
    </source>
</evidence>
<dbReference type="GO" id="GO:0016746">
    <property type="term" value="F:acyltransferase activity"/>
    <property type="evidence" value="ECO:0007669"/>
    <property type="project" value="UniProtKB-KW"/>
</dbReference>
<dbReference type="PANTHER" id="PTHR43792">
    <property type="entry name" value="GNAT FAMILY, PUTATIVE (AFU_ORTHOLOGUE AFUA_3G00765)-RELATED-RELATED"/>
    <property type="match status" value="1"/>
</dbReference>
<evidence type="ECO:0000259" key="4">
    <source>
        <dbReference type="PROSITE" id="PS51186"/>
    </source>
</evidence>
<comment type="similarity">
    <text evidence="3">Belongs to the acetyltransferase family. RimJ subfamily.</text>
</comment>
<dbReference type="Proteomes" id="UP001596147">
    <property type="component" value="Unassembled WGS sequence"/>
</dbReference>
<dbReference type="RefSeq" id="WP_382348540.1">
    <property type="nucleotide sequence ID" value="NZ_JBHSMC010000003.1"/>
</dbReference>
<sequence>MLYDRQNKTIKTNRLLLRLFDKSDAEAVTNLCNNYNIFINTLYLPYPYTLHHALTWIEHHYDNFIAGKAYEFAVTDKETGEIYGAVALSHNHSFHQGEIGYWIGEAYWGNGFATEAAQAIVQFAFEEKNYHKVFARYFASNPASGRVLQKIGMQQEGVLRDHVMKENRFEDLVYYGILKNEMEAIT</sequence>
<dbReference type="SUPFAM" id="SSF55729">
    <property type="entry name" value="Acyl-CoA N-acyltransferases (Nat)"/>
    <property type="match status" value="1"/>
</dbReference>
<evidence type="ECO:0000256" key="1">
    <source>
        <dbReference type="ARBA" id="ARBA00022679"/>
    </source>
</evidence>
<proteinExistence type="inferred from homology"/>
<dbReference type="Pfam" id="PF13302">
    <property type="entry name" value="Acetyltransf_3"/>
    <property type="match status" value="1"/>
</dbReference>
<gene>
    <name evidence="5" type="ORF">ACFPM4_05120</name>
</gene>
<comment type="caution">
    <text evidence="5">The sequence shown here is derived from an EMBL/GenBank/DDBJ whole genome shotgun (WGS) entry which is preliminary data.</text>
</comment>
<dbReference type="EC" id="2.3.-.-" evidence="5"/>
<dbReference type="PROSITE" id="PS51186">
    <property type="entry name" value="GNAT"/>
    <property type="match status" value="1"/>
</dbReference>
<name>A0ABW0LGS3_9BACI</name>